<evidence type="ECO:0000313" key="5">
    <source>
        <dbReference type="EMBL" id="ANU78180.1"/>
    </source>
</evidence>
<dbReference type="InterPro" id="IPR050984">
    <property type="entry name" value="Gfo/Idh/MocA_domain"/>
</dbReference>
<dbReference type="RefSeq" id="WP_065544266.1">
    <property type="nucleotide sequence ID" value="NZ_CP015405.2"/>
</dbReference>
<reference evidence="5" key="1">
    <citation type="submission" date="2017-04" db="EMBL/GenBank/DDBJ databases">
        <title>Complete Genome Sequences of Twelve Strains of a Stable Defined Moderately Diverse Mouse Microbiota 2 (sDMDMm2).</title>
        <authorList>
            <person name="Uchimura Y."/>
            <person name="Wyss M."/>
            <person name="Brugiroux S."/>
            <person name="Limenitakis J.P."/>
            <person name="Stecher B."/>
            <person name="McCoy K.D."/>
            <person name="Macpherson A.J."/>
        </authorList>
    </citation>
    <scope>NUCLEOTIDE SEQUENCE</scope>
    <source>
        <strain evidence="5">YL58</strain>
    </source>
</reference>
<dbReference type="GO" id="GO:0000166">
    <property type="term" value="F:nucleotide binding"/>
    <property type="evidence" value="ECO:0007669"/>
    <property type="project" value="InterPro"/>
</dbReference>
<dbReference type="Gene3D" id="3.30.360.10">
    <property type="entry name" value="Dihydrodipicolinate Reductase, domain 2"/>
    <property type="match status" value="1"/>
</dbReference>
<dbReference type="PANTHER" id="PTHR22604">
    <property type="entry name" value="OXIDOREDUCTASES"/>
    <property type="match status" value="1"/>
</dbReference>
<dbReference type="Pfam" id="PF01408">
    <property type="entry name" value="GFO_IDH_MocA"/>
    <property type="match status" value="1"/>
</dbReference>
<dbReference type="OrthoDB" id="9783105at2"/>
<evidence type="ECO:0000256" key="2">
    <source>
        <dbReference type="ARBA" id="ARBA00023002"/>
    </source>
</evidence>
<dbReference type="PANTHER" id="PTHR22604:SF105">
    <property type="entry name" value="TRANS-1,2-DIHYDROBENZENE-1,2-DIOL DEHYDROGENASE"/>
    <property type="match status" value="1"/>
</dbReference>
<evidence type="ECO:0000259" key="4">
    <source>
        <dbReference type="Pfam" id="PF22725"/>
    </source>
</evidence>
<feature type="domain" description="GFO/IDH/MocA-like oxidoreductase" evidence="4">
    <location>
        <begin position="126"/>
        <end position="240"/>
    </location>
</feature>
<accession>A0A1C7IES2</accession>
<comment type="similarity">
    <text evidence="1">Belongs to the Gfo/Idh/MocA family.</text>
</comment>
<dbReference type="GO" id="GO:0016491">
    <property type="term" value="F:oxidoreductase activity"/>
    <property type="evidence" value="ECO:0007669"/>
    <property type="project" value="UniProtKB-KW"/>
</dbReference>
<organism evidence="5 6">
    <name type="scientific">Blautia pseudococcoides</name>
    <dbReference type="NCBI Taxonomy" id="1796616"/>
    <lineage>
        <taxon>Bacteria</taxon>
        <taxon>Bacillati</taxon>
        <taxon>Bacillota</taxon>
        <taxon>Clostridia</taxon>
        <taxon>Lachnospirales</taxon>
        <taxon>Lachnospiraceae</taxon>
        <taxon>Blautia</taxon>
    </lineage>
</organism>
<dbReference type="InterPro" id="IPR055170">
    <property type="entry name" value="GFO_IDH_MocA-like_dom"/>
</dbReference>
<evidence type="ECO:0000259" key="3">
    <source>
        <dbReference type="Pfam" id="PF01408"/>
    </source>
</evidence>
<keyword evidence="2" id="KW-0560">Oxidoreductase</keyword>
<proteinExistence type="inferred from homology"/>
<dbReference type="Pfam" id="PF22725">
    <property type="entry name" value="GFO_IDH_MocA_C3"/>
    <property type="match status" value="1"/>
</dbReference>
<protein>
    <submittedName>
        <fullName evidence="5">Uncharacterized protein</fullName>
    </submittedName>
</protein>
<dbReference type="SUPFAM" id="SSF55347">
    <property type="entry name" value="Glyceraldehyde-3-phosphate dehydrogenase-like, C-terminal domain"/>
    <property type="match status" value="1"/>
</dbReference>
<sequence>MFRWGIMGGGFISSQFARGLEEAADMQVEVLASRSGRNDYGIKAKKYCCSYEELVNDKDVDAVYVGTIHPQHLSCVKACLEAGKPVLCEKPVTMNARELEEILHLARENQTFFMEAMWTRFIPAMRGLRKEIQAGVYGKVHNMHFTFGGPAKPETRRLFEAGLGGGALLDVGVYGVSVAQYLLGEAPDVIHAWSEKNEETVDLNTCIQMTYPCGCLADMVFSINRKVDNRAVIITDKAELEIPYFWRPNTVYLFEPNEDFRTDTLKEKRVVEVAGNGYHYEALEVQKMLKEGRTESPVMPWEESLQIMKELDEIRRICGIRYPQDAE</sequence>
<dbReference type="EMBL" id="CP015405">
    <property type="protein sequence ID" value="ANU78180.1"/>
    <property type="molecule type" value="Genomic_DNA"/>
</dbReference>
<dbReference type="Proteomes" id="UP000092574">
    <property type="component" value="Chromosome"/>
</dbReference>
<dbReference type="AlphaFoldDB" id="A0A1C7IES2"/>
<name>A0A1C7IES2_9FIRM</name>
<dbReference type="InterPro" id="IPR000683">
    <property type="entry name" value="Gfo/Idh/MocA-like_OxRdtase_N"/>
</dbReference>
<dbReference type="KEGG" id="byl:A4V09_21995"/>
<dbReference type="STRING" id="1796616.A4V09_21995"/>
<dbReference type="InterPro" id="IPR036291">
    <property type="entry name" value="NAD(P)-bd_dom_sf"/>
</dbReference>
<evidence type="ECO:0000256" key="1">
    <source>
        <dbReference type="ARBA" id="ARBA00010928"/>
    </source>
</evidence>
<feature type="domain" description="Gfo/Idh/MocA-like oxidoreductase N-terminal" evidence="3">
    <location>
        <begin position="2"/>
        <end position="114"/>
    </location>
</feature>
<gene>
    <name evidence="5" type="ORF">A4V09_21995</name>
</gene>
<evidence type="ECO:0000313" key="6">
    <source>
        <dbReference type="Proteomes" id="UP000092574"/>
    </source>
</evidence>
<dbReference type="SUPFAM" id="SSF51735">
    <property type="entry name" value="NAD(P)-binding Rossmann-fold domains"/>
    <property type="match status" value="1"/>
</dbReference>
<dbReference type="Gene3D" id="3.40.50.720">
    <property type="entry name" value="NAD(P)-binding Rossmann-like Domain"/>
    <property type="match status" value="1"/>
</dbReference>
<keyword evidence="6" id="KW-1185">Reference proteome</keyword>